<dbReference type="AlphaFoldDB" id="A0A929MZ27"/>
<protein>
    <recommendedName>
        <fullName evidence="3">Nuclease SbcCD subunit C</fullName>
    </recommendedName>
</protein>
<comment type="subunit">
    <text evidence="2">Heterodimer of SbcC and SbcD.</text>
</comment>
<dbReference type="GO" id="GO:0016887">
    <property type="term" value="F:ATP hydrolysis activity"/>
    <property type="evidence" value="ECO:0007669"/>
    <property type="project" value="InterPro"/>
</dbReference>
<dbReference type="Proteomes" id="UP000718630">
    <property type="component" value="Unassembled WGS sequence"/>
</dbReference>
<dbReference type="InterPro" id="IPR038729">
    <property type="entry name" value="Rad50/SbcC_AAA"/>
</dbReference>
<sequence>MRIRRLEMVGIGPFTRRQVIDFTAFDESGLFLLEGPTGSGKSTIIDALTFALYGDVARQKDASKDRLRSNRLEDGQRSEVDLVFEVRSGLYRVTRTPAYTPAGRKTQRNSKATLVRVVEDPSAEAGVRTVEDIASGPSKVGPEITRIVGLDKEQFLQTIVLPQGKFARFLTATSDERERILRDIFDTRVYVAFQERLAEAAASSRSALAEREHAASGAMARVAGVAVPEGALDAAEGGGDRGAG</sequence>
<comment type="caution">
    <text evidence="5">The sequence shown here is derived from an EMBL/GenBank/DDBJ whole genome shotgun (WGS) entry which is preliminary data.</text>
</comment>
<gene>
    <name evidence="5" type="ORF">HXK03_04520</name>
</gene>
<reference evidence="5" key="1">
    <citation type="submission" date="2020-04" db="EMBL/GenBank/DDBJ databases">
        <title>Deep metagenomics examines the oral microbiome during advanced dental caries in children, revealing novel taxa and co-occurrences with host molecules.</title>
        <authorList>
            <person name="Baker J.L."/>
            <person name="Morton J.T."/>
            <person name="Dinis M."/>
            <person name="Alvarez R."/>
            <person name="Tran N.C."/>
            <person name="Knight R."/>
            <person name="Edlund A."/>
        </authorList>
    </citation>
    <scope>NUCLEOTIDE SEQUENCE</scope>
    <source>
        <strain evidence="5">JCVI_32_bin.64</strain>
    </source>
</reference>
<evidence type="ECO:0000256" key="1">
    <source>
        <dbReference type="ARBA" id="ARBA00006930"/>
    </source>
</evidence>
<organism evidence="5 6">
    <name type="scientific">Schaalia georgiae</name>
    <dbReference type="NCBI Taxonomy" id="52768"/>
    <lineage>
        <taxon>Bacteria</taxon>
        <taxon>Bacillati</taxon>
        <taxon>Actinomycetota</taxon>
        <taxon>Actinomycetes</taxon>
        <taxon>Actinomycetales</taxon>
        <taxon>Actinomycetaceae</taxon>
        <taxon>Schaalia</taxon>
    </lineage>
</organism>
<dbReference type="Gene3D" id="3.40.50.300">
    <property type="entry name" value="P-loop containing nucleotide triphosphate hydrolases"/>
    <property type="match status" value="1"/>
</dbReference>
<dbReference type="Pfam" id="PF13476">
    <property type="entry name" value="AAA_23"/>
    <property type="match status" value="1"/>
</dbReference>
<name>A0A929MZ27_9ACTO</name>
<dbReference type="InterPro" id="IPR027417">
    <property type="entry name" value="P-loop_NTPase"/>
</dbReference>
<evidence type="ECO:0000256" key="2">
    <source>
        <dbReference type="ARBA" id="ARBA00011322"/>
    </source>
</evidence>
<dbReference type="EMBL" id="JABZFZ010000200">
    <property type="protein sequence ID" value="MBF0940123.1"/>
    <property type="molecule type" value="Genomic_DNA"/>
</dbReference>
<dbReference type="PANTHER" id="PTHR32114:SF2">
    <property type="entry name" value="ABC TRANSPORTER ABCH.3"/>
    <property type="match status" value="1"/>
</dbReference>
<feature type="non-terminal residue" evidence="5">
    <location>
        <position position="244"/>
    </location>
</feature>
<evidence type="ECO:0000259" key="4">
    <source>
        <dbReference type="Pfam" id="PF13476"/>
    </source>
</evidence>
<comment type="similarity">
    <text evidence="1">Belongs to the SMC family. SbcC subfamily.</text>
</comment>
<dbReference type="SUPFAM" id="SSF52540">
    <property type="entry name" value="P-loop containing nucleoside triphosphate hydrolases"/>
    <property type="match status" value="1"/>
</dbReference>
<feature type="domain" description="Rad50/SbcC-type AAA" evidence="4">
    <location>
        <begin position="5"/>
        <end position="190"/>
    </location>
</feature>
<proteinExistence type="inferred from homology"/>
<dbReference type="GO" id="GO:0006302">
    <property type="term" value="P:double-strand break repair"/>
    <property type="evidence" value="ECO:0007669"/>
    <property type="project" value="InterPro"/>
</dbReference>
<accession>A0A929MZ27</accession>
<evidence type="ECO:0000313" key="5">
    <source>
        <dbReference type="EMBL" id="MBF0940123.1"/>
    </source>
</evidence>
<dbReference type="PANTHER" id="PTHR32114">
    <property type="entry name" value="ABC TRANSPORTER ABCH.3"/>
    <property type="match status" value="1"/>
</dbReference>
<evidence type="ECO:0000313" key="6">
    <source>
        <dbReference type="Proteomes" id="UP000718630"/>
    </source>
</evidence>
<evidence type="ECO:0000256" key="3">
    <source>
        <dbReference type="ARBA" id="ARBA00013368"/>
    </source>
</evidence>